<evidence type="ECO:0000313" key="2">
    <source>
        <dbReference type="EMBL" id="GMN36210.1"/>
    </source>
</evidence>
<proteinExistence type="predicted"/>
<gene>
    <name evidence="2" type="ORF">TIFTF001_005831</name>
</gene>
<dbReference type="Proteomes" id="UP001187192">
    <property type="component" value="Unassembled WGS sequence"/>
</dbReference>
<protein>
    <submittedName>
        <fullName evidence="2">Uncharacterized protein</fullName>
    </submittedName>
</protein>
<evidence type="ECO:0000256" key="1">
    <source>
        <dbReference type="SAM" id="MobiDB-lite"/>
    </source>
</evidence>
<sequence>MTASEGLVAGFWGGCWRGKGSGFDLGEGGRTDMFGWGGGLVVGVVEGGSRFGRGKGSSSVSEGRMRGSGVWVGGGLGRRGGGGGGWVLPGKRARGPGAGV</sequence>
<organism evidence="2 3">
    <name type="scientific">Ficus carica</name>
    <name type="common">Common fig</name>
    <dbReference type="NCBI Taxonomy" id="3494"/>
    <lineage>
        <taxon>Eukaryota</taxon>
        <taxon>Viridiplantae</taxon>
        <taxon>Streptophyta</taxon>
        <taxon>Embryophyta</taxon>
        <taxon>Tracheophyta</taxon>
        <taxon>Spermatophyta</taxon>
        <taxon>Magnoliopsida</taxon>
        <taxon>eudicotyledons</taxon>
        <taxon>Gunneridae</taxon>
        <taxon>Pentapetalae</taxon>
        <taxon>rosids</taxon>
        <taxon>fabids</taxon>
        <taxon>Rosales</taxon>
        <taxon>Moraceae</taxon>
        <taxon>Ficeae</taxon>
        <taxon>Ficus</taxon>
    </lineage>
</organism>
<name>A0AA87ZPS4_FICCA</name>
<dbReference type="EMBL" id="BTGU01000006">
    <property type="protein sequence ID" value="GMN36210.1"/>
    <property type="molecule type" value="Genomic_DNA"/>
</dbReference>
<keyword evidence="3" id="KW-1185">Reference proteome</keyword>
<feature type="compositionally biased region" description="Gly residues" evidence="1">
    <location>
        <begin position="71"/>
        <end position="87"/>
    </location>
</feature>
<accession>A0AA87ZPS4</accession>
<comment type="caution">
    <text evidence="2">The sequence shown here is derived from an EMBL/GenBank/DDBJ whole genome shotgun (WGS) entry which is preliminary data.</text>
</comment>
<feature type="region of interest" description="Disordered" evidence="1">
    <location>
        <begin position="71"/>
        <end position="100"/>
    </location>
</feature>
<reference evidence="2" key="1">
    <citation type="submission" date="2023-07" db="EMBL/GenBank/DDBJ databases">
        <title>draft genome sequence of fig (Ficus carica).</title>
        <authorList>
            <person name="Takahashi T."/>
            <person name="Nishimura K."/>
        </authorList>
    </citation>
    <scope>NUCLEOTIDE SEQUENCE</scope>
</reference>
<evidence type="ECO:0000313" key="3">
    <source>
        <dbReference type="Proteomes" id="UP001187192"/>
    </source>
</evidence>
<dbReference type="AlphaFoldDB" id="A0AA87ZPS4"/>